<comment type="caution">
    <text evidence="1">The sequence shown here is derived from an EMBL/GenBank/DDBJ whole genome shotgun (WGS) entry which is preliminary data.</text>
</comment>
<organism evidence="1 2">
    <name type="scientific">Methanocaldococcus villosus KIN24-T80</name>
    <dbReference type="NCBI Taxonomy" id="1069083"/>
    <lineage>
        <taxon>Archaea</taxon>
        <taxon>Methanobacteriati</taxon>
        <taxon>Methanobacteriota</taxon>
        <taxon>Methanomada group</taxon>
        <taxon>Methanococci</taxon>
        <taxon>Methanococcales</taxon>
        <taxon>Methanocaldococcaceae</taxon>
        <taxon>Methanocaldococcus</taxon>
    </lineage>
</organism>
<name>N6V1K7_9EURY</name>
<proteinExistence type="predicted"/>
<evidence type="ECO:0000313" key="1">
    <source>
        <dbReference type="EMBL" id="ENN96163.1"/>
    </source>
</evidence>
<dbReference type="Pfam" id="PF09840">
    <property type="entry name" value="DUF2067"/>
    <property type="match status" value="1"/>
</dbReference>
<protein>
    <recommendedName>
        <fullName evidence="3">DUF2067 domain-containing protein</fullName>
    </recommendedName>
</protein>
<evidence type="ECO:0000313" key="2">
    <source>
        <dbReference type="Proteomes" id="UP000053695"/>
    </source>
</evidence>
<dbReference type="PATRIC" id="fig|1069083.5.peg.759"/>
<dbReference type="EMBL" id="APMM01000024">
    <property type="protein sequence ID" value="ENN96163.1"/>
    <property type="molecule type" value="Genomic_DNA"/>
</dbReference>
<dbReference type="RefSeq" id="WP_004591374.1">
    <property type="nucleotide sequence ID" value="NZ_APMM01000024.1"/>
</dbReference>
<gene>
    <name evidence="1" type="ORF">J422_03873</name>
</gene>
<accession>N6V1K7</accession>
<dbReference type="InterPro" id="IPR019202">
    <property type="entry name" value="DUF2067"/>
</dbReference>
<dbReference type="OrthoDB" id="65057at2157"/>
<dbReference type="STRING" id="1069083.GCA_000371805_00405"/>
<dbReference type="AlphaFoldDB" id="N6V1K7"/>
<dbReference type="Proteomes" id="UP000053695">
    <property type="component" value="Unassembled WGS sequence"/>
</dbReference>
<keyword evidence="2" id="KW-1185">Reference proteome</keyword>
<sequence length="207" mass="24186">MKKSFFVKVSCDDELLEICKVLEKAKIDCILESKGNRLKIDVFGYDNESLEENYRTVRAILEKIKRKYNKDKEGFYTYILSELKYPVNKDLIAETLKYLGYKVKYLKDENILKTDVNLKTFENILKSLHEISESIRFSNLGSKPVKNLVIMVSYIKKKSPEEVVEEALREGFFREEEGKVVLNKDINLAKKYFLGDINGDKDIGEER</sequence>
<evidence type="ECO:0008006" key="3">
    <source>
        <dbReference type="Google" id="ProtNLM"/>
    </source>
</evidence>
<reference evidence="1 2" key="1">
    <citation type="journal article" date="2013" name="Genome Announc.">
        <title>Draft Genome Sequence of a Highly Flagellated, Fast-Swimming Archaeon, Methanocaldococcus villosus Strain KIN24-T80 (DSM 22612).</title>
        <authorList>
            <person name="Thennarasu S."/>
            <person name="Polireddy D."/>
            <person name="Antony A."/>
            <person name="Yada M.R."/>
            <person name="Algarawi S."/>
            <person name="Sivakumar N."/>
        </authorList>
    </citation>
    <scope>NUCLEOTIDE SEQUENCE [LARGE SCALE GENOMIC DNA]</scope>
    <source>
        <strain evidence="1 2">KIN24-T80</strain>
    </source>
</reference>